<dbReference type="NCBIfam" id="TIGR00126">
    <property type="entry name" value="deoC"/>
    <property type="match status" value="1"/>
</dbReference>
<dbReference type="GO" id="GO:0016052">
    <property type="term" value="P:carbohydrate catabolic process"/>
    <property type="evidence" value="ECO:0007669"/>
    <property type="project" value="TreeGrafter"/>
</dbReference>
<evidence type="ECO:0000256" key="1">
    <source>
        <dbReference type="ARBA" id="ARBA00004816"/>
    </source>
</evidence>
<dbReference type="AlphaFoldDB" id="A0AAW1JY40"/>
<accession>A0AAW1JY40</accession>
<name>A0AAW1JY40_POPJA</name>
<dbReference type="Proteomes" id="UP001458880">
    <property type="component" value="Unassembled WGS sequence"/>
</dbReference>
<comment type="catalytic activity">
    <reaction evidence="8">
        <text>2-deoxy-D-ribose 5-phosphate = D-glyceraldehyde 3-phosphate + acetaldehyde</text>
        <dbReference type="Rhea" id="RHEA:12821"/>
        <dbReference type="ChEBI" id="CHEBI:15343"/>
        <dbReference type="ChEBI" id="CHEBI:59776"/>
        <dbReference type="ChEBI" id="CHEBI:62877"/>
        <dbReference type="EC" id="4.1.2.4"/>
    </reaction>
</comment>
<comment type="similarity">
    <text evidence="2">Belongs to the DeoC/FbaB aldolase family. DeoC type 2 subfamily.</text>
</comment>
<evidence type="ECO:0000256" key="4">
    <source>
        <dbReference type="ARBA" id="ARBA00023239"/>
    </source>
</evidence>
<dbReference type="EMBL" id="JASPKY010000310">
    <property type="protein sequence ID" value="KAK9709401.1"/>
    <property type="molecule type" value="Genomic_DNA"/>
</dbReference>
<dbReference type="Pfam" id="PF01791">
    <property type="entry name" value="DeoC"/>
    <property type="match status" value="1"/>
</dbReference>
<feature type="active site" description="Schiff-base intermediate with acetaldehyde" evidence="9">
    <location>
        <position position="224"/>
    </location>
</feature>
<comment type="pathway">
    <text evidence="1">Carbohydrate degradation; 2-deoxy-D-ribose 1-phosphate degradation; D-glyceraldehyde 3-phosphate and acetaldehyde from 2-deoxy-alpha-D-ribose 1-phosphate: step 2/2.</text>
</comment>
<organism evidence="10 11">
    <name type="scientific">Popillia japonica</name>
    <name type="common">Japanese beetle</name>
    <dbReference type="NCBI Taxonomy" id="7064"/>
    <lineage>
        <taxon>Eukaryota</taxon>
        <taxon>Metazoa</taxon>
        <taxon>Ecdysozoa</taxon>
        <taxon>Arthropoda</taxon>
        <taxon>Hexapoda</taxon>
        <taxon>Insecta</taxon>
        <taxon>Pterygota</taxon>
        <taxon>Neoptera</taxon>
        <taxon>Endopterygota</taxon>
        <taxon>Coleoptera</taxon>
        <taxon>Polyphaga</taxon>
        <taxon>Scarabaeiformia</taxon>
        <taxon>Scarabaeidae</taxon>
        <taxon>Rutelinae</taxon>
        <taxon>Popillia</taxon>
    </lineage>
</organism>
<dbReference type="InterPro" id="IPR013785">
    <property type="entry name" value="Aldolase_TIM"/>
</dbReference>
<dbReference type="SMART" id="SM01133">
    <property type="entry name" value="DeoC"/>
    <property type="match status" value="1"/>
</dbReference>
<keyword evidence="11" id="KW-1185">Reference proteome</keyword>
<dbReference type="PANTHER" id="PTHR10889:SF3">
    <property type="entry name" value="DEOXYRIBOSE-PHOSPHATE ALDOLASE"/>
    <property type="match status" value="1"/>
</dbReference>
<dbReference type="PIRSF" id="PIRSF001357">
    <property type="entry name" value="DeoC"/>
    <property type="match status" value="1"/>
</dbReference>
<dbReference type="InterPro" id="IPR002915">
    <property type="entry name" value="DeoC/FbaB/LacD_aldolase"/>
</dbReference>
<dbReference type="GO" id="GO:0005737">
    <property type="term" value="C:cytoplasm"/>
    <property type="evidence" value="ECO:0007669"/>
    <property type="project" value="InterPro"/>
</dbReference>
<dbReference type="EC" id="4.1.2.4" evidence="3"/>
<evidence type="ECO:0000256" key="9">
    <source>
        <dbReference type="PIRSR" id="PIRSR001357-50"/>
    </source>
</evidence>
<dbReference type="FunFam" id="3.20.20.70:FF:000106">
    <property type="entry name" value="Deoxyribose-phosphate aldolase"/>
    <property type="match status" value="1"/>
</dbReference>
<reference evidence="10 11" key="1">
    <citation type="journal article" date="2024" name="BMC Genomics">
        <title>De novo assembly and annotation of Popillia japonica's genome with initial clues to its potential as an invasive pest.</title>
        <authorList>
            <person name="Cucini C."/>
            <person name="Boschi S."/>
            <person name="Funari R."/>
            <person name="Cardaioli E."/>
            <person name="Iannotti N."/>
            <person name="Marturano G."/>
            <person name="Paoli F."/>
            <person name="Bruttini M."/>
            <person name="Carapelli A."/>
            <person name="Frati F."/>
            <person name="Nardi F."/>
        </authorList>
    </citation>
    <scope>NUCLEOTIDE SEQUENCE [LARGE SCALE GENOMIC DNA]</scope>
    <source>
        <strain evidence="10">DMR45628</strain>
    </source>
</reference>
<feature type="active site" description="Proton donor/acceptor" evidence="9">
    <location>
        <position position="260"/>
    </location>
</feature>
<evidence type="ECO:0000256" key="6">
    <source>
        <dbReference type="ARBA" id="ARBA00031814"/>
    </source>
</evidence>
<evidence type="ECO:0000256" key="2">
    <source>
        <dbReference type="ARBA" id="ARBA00009473"/>
    </source>
</evidence>
<evidence type="ECO:0000256" key="3">
    <source>
        <dbReference type="ARBA" id="ARBA00012515"/>
    </source>
</evidence>
<evidence type="ECO:0000256" key="8">
    <source>
        <dbReference type="ARBA" id="ARBA00048791"/>
    </source>
</evidence>
<dbReference type="CDD" id="cd00959">
    <property type="entry name" value="DeoC"/>
    <property type="match status" value="1"/>
</dbReference>
<protein>
    <recommendedName>
        <fullName evidence="3">deoxyribose-phosphate aldolase</fullName>
        <ecNumber evidence="3">4.1.2.4</ecNumber>
    </recommendedName>
    <alternativeName>
        <fullName evidence="7">2-deoxy-D-ribose 5-phosphate aldolase</fullName>
    </alternativeName>
    <alternativeName>
        <fullName evidence="6">Phosphodeoxyriboaldolase</fullName>
    </alternativeName>
</protein>
<dbReference type="GO" id="GO:0009264">
    <property type="term" value="P:deoxyribonucleotide catabolic process"/>
    <property type="evidence" value="ECO:0007669"/>
    <property type="project" value="InterPro"/>
</dbReference>
<keyword evidence="4" id="KW-0456">Lyase</keyword>
<evidence type="ECO:0000313" key="10">
    <source>
        <dbReference type="EMBL" id="KAK9709401.1"/>
    </source>
</evidence>
<keyword evidence="5 9" id="KW-0704">Schiff base</keyword>
<sequence length="324" mass="35355">MGRNNPGCNILDPGLLENAVVNLSAVNEQATKLVNSRCLKNEFEAAWLLKAITCIDLTTLAGDDTSSNVTRLCRKAARPLPEDLLNYLGFEYDADCPIRTAAVCVYPSKVEAAVATLHMLGLSDKINVASVATGFPCGQTPLFTRLEEIKWAVKQGAKEIDIVIDRSLVLTGQWERLYNEIKEMRDACGDAHMKAILAAGELTNLSNVYKASTIAMMAGADFIKTSTGKESINATIPIGIVMCRAIADYYKKTNFKVGLKPAGGIKTSNDAINWLVMIKEILGDAWLTPELFRIGASGLLSDLEHRLYQIVTEKIGEPYEFSMG</sequence>
<dbReference type="SUPFAM" id="SSF51569">
    <property type="entry name" value="Aldolase"/>
    <property type="match status" value="1"/>
</dbReference>
<evidence type="ECO:0000256" key="5">
    <source>
        <dbReference type="ARBA" id="ARBA00023270"/>
    </source>
</evidence>
<dbReference type="InterPro" id="IPR011343">
    <property type="entry name" value="DeoC"/>
</dbReference>
<proteinExistence type="inferred from homology"/>
<dbReference type="GO" id="GO:0004139">
    <property type="term" value="F:deoxyribose-phosphate aldolase activity"/>
    <property type="evidence" value="ECO:0007669"/>
    <property type="project" value="UniProtKB-EC"/>
</dbReference>
<dbReference type="Gene3D" id="3.20.20.70">
    <property type="entry name" value="Aldolase class I"/>
    <property type="match status" value="1"/>
</dbReference>
<evidence type="ECO:0000256" key="7">
    <source>
        <dbReference type="ARBA" id="ARBA00032755"/>
    </source>
</evidence>
<comment type="caution">
    <text evidence="10">The sequence shown here is derived from an EMBL/GenBank/DDBJ whole genome shotgun (WGS) entry which is preliminary data.</text>
</comment>
<evidence type="ECO:0000313" key="11">
    <source>
        <dbReference type="Proteomes" id="UP001458880"/>
    </source>
</evidence>
<gene>
    <name evidence="10" type="ORF">QE152_g26630</name>
</gene>
<dbReference type="PANTHER" id="PTHR10889">
    <property type="entry name" value="DEOXYRIBOSE-PHOSPHATE ALDOLASE"/>
    <property type="match status" value="1"/>
</dbReference>